<dbReference type="PANTHER" id="PTHR22600:SF57">
    <property type="entry name" value="BETA-N-ACETYLHEXOSAMINIDASE"/>
    <property type="match status" value="1"/>
</dbReference>
<dbReference type="Proteomes" id="UP000291106">
    <property type="component" value="Chromosome"/>
</dbReference>
<dbReference type="Gene3D" id="3.30.379.10">
    <property type="entry name" value="Chitobiase/beta-hexosaminidase domain 2-like"/>
    <property type="match status" value="1"/>
</dbReference>
<dbReference type="EC" id="3.2.1.52" evidence="3"/>
<evidence type="ECO:0000256" key="1">
    <source>
        <dbReference type="ARBA" id="ARBA00001231"/>
    </source>
</evidence>
<comment type="catalytic activity">
    <reaction evidence="1">
        <text>Hydrolysis of terminal non-reducing N-acetyl-D-hexosamine residues in N-acetyl-beta-D-hexosaminides.</text>
        <dbReference type="EC" id="3.2.1.52"/>
    </reaction>
</comment>
<dbReference type="InterPro" id="IPR015883">
    <property type="entry name" value="Glyco_hydro_20_cat"/>
</dbReference>
<keyword evidence="12" id="KW-1185">Reference proteome</keyword>
<dbReference type="CDD" id="cd02847">
    <property type="entry name" value="E_set_Chitobiase_C"/>
    <property type="match status" value="1"/>
</dbReference>
<dbReference type="SUPFAM" id="SSF55545">
    <property type="entry name" value="beta-N-acetylhexosaminidase-like domain"/>
    <property type="match status" value="1"/>
</dbReference>
<gene>
    <name evidence="11" type="ORF">EXU30_03080</name>
</gene>
<proteinExistence type="inferred from homology"/>
<reference evidence="11 12" key="1">
    <citation type="submission" date="2019-02" db="EMBL/GenBank/DDBJ databases">
        <title>Shewanella sp. D4-2 isolated from Dokdo Island.</title>
        <authorList>
            <person name="Baek K."/>
        </authorList>
    </citation>
    <scope>NUCLEOTIDE SEQUENCE [LARGE SCALE GENOMIC DNA]</scope>
    <source>
        <strain evidence="11 12">D4-2</strain>
    </source>
</reference>
<evidence type="ECO:0000256" key="7">
    <source>
        <dbReference type="ARBA" id="ARBA00033000"/>
    </source>
</evidence>
<sequence>MRVLFALSGIAIALGLTACAEAPKPLSTTPTQSSSLSNNNIPWTQGSLNEFANDLKVTYRVVTNVPEEACVKGSDIERCFIAEIDFTASKDITSANWHIYYSQMRPVLEVMSPEFEVKRIKGDLHQISPTKAFTGFKAGQTKTLTLRGELWQLSETDAMPNYYIVASDDDNLMPAVIESTKLVTDAESKLELRPYVEPFTDAKRQYRRSATDNLVWQTPSTIFESNAATSVDVSATYGSILPTPAAQQIHQGERVNLSLGLALTPASFSQSHIAQSDVQPALHRLSQLGIAFTGSGQTGDTNGSVPLVFKSVSDTQWPTEHVAGAYQLDISTEQILITAADPSGFSYALASLQSALDVKRLDVAQMTVSDAPRYGFRGMHVDVSRNFHSKATLKKLMEQMASYKLNKLHLHMGDDEGWRLQIDGLPELTDIGAKRCHDLSESKCLLPQLGSGPFSEASVNGYYSREDYIDILQFAAARHIEVIPSMDMPGHSRAAIKSMQARYNFYMAKGQEALANEYLLYDVNDTTVYSSVQYYDDNTLNVCMPSTYNFVSKVVDEIALMHKQAGVPLKTYHIGADETAGAWVESPICQRLIANTESLDSADQLGPYFIERVAAMLVDKGIQPAGWSDGMGHTNPENMPKSSQTNIWDVISHGGYKNAHKQANNGWLTILSNPEVLYFDFPYQADPKEHGYYWATRALDSKKLFSYMTGNLPANAEQWRDIENNPFAADDTRLVDESGKVTSKPLAKQAQFGGIQGQIWSETIRSQEQFEYMIFPRLLMLAERGWHKPQWEVPYQYQGAKYDQNTNYFDSTKRAQQAAQWQQIANHVGHKAMAQFDKFAINYRLPIPGANYQVGKLEMNIAFPGLTMQYLDANGDWQIYLEPVNVDKVQAVRSVSPDGKRVGRAVELTQ</sequence>
<dbReference type="SMART" id="SM01081">
    <property type="entry name" value="CHB_HEX"/>
    <property type="match status" value="1"/>
</dbReference>
<dbReference type="GO" id="GO:0030203">
    <property type="term" value="P:glycosaminoglycan metabolic process"/>
    <property type="evidence" value="ECO:0007669"/>
    <property type="project" value="TreeGrafter"/>
</dbReference>
<evidence type="ECO:0000256" key="5">
    <source>
        <dbReference type="ARBA" id="ARBA00023295"/>
    </source>
</evidence>
<dbReference type="InterPro" id="IPR004866">
    <property type="entry name" value="CHB/HEX_N_dom"/>
</dbReference>
<dbReference type="InterPro" id="IPR017853">
    <property type="entry name" value="GH"/>
</dbReference>
<protein>
    <recommendedName>
        <fullName evidence="3">beta-N-acetylhexosaminidase</fullName>
        <ecNumber evidence="3">3.2.1.52</ecNumber>
    </recommendedName>
    <alternativeName>
        <fullName evidence="6">Beta-N-acetylhexosaminidase</fullName>
    </alternativeName>
    <alternativeName>
        <fullName evidence="7">N-acetyl-beta-glucosaminidase</fullName>
    </alternativeName>
</protein>
<evidence type="ECO:0000313" key="12">
    <source>
        <dbReference type="Proteomes" id="UP000291106"/>
    </source>
</evidence>
<evidence type="ECO:0000313" key="11">
    <source>
        <dbReference type="EMBL" id="QBF81791.1"/>
    </source>
</evidence>
<feature type="signal peptide" evidence="9">
    <location>
        <begin position="1"/>
        <end position="20"/>
    </location>
</feature>
<dbReference type="InterPro" id="IPR008965">
    <property type="entry name" value="CBM2/CBM3_carb-bd_dom_sf"/>
</dbReference>
<evidence type="ECO:0000256" key="6">
    <source>
        <dbReference type="ARBA" id="ARBA00030512"/>
    </source>
</evidence>
<dbReference type="InterPro" id="IPR025705">
    <property type="entry name" value="Beta_hexosaminidase_sua/sub"/>
</dbReference>
<dbReference type="Gene3D" id="2.60.40.290">
    <property type="match status" value="1"/>
</dbReference>
<name>A0A411PE30_9GAMM</name>
<evidence type="ECO:0000256" key="4">
    <source>
        <dbReference type="ARBA" id="ARBA00022801"/>
    </source>
</evidence>
<evidence type="ECO:0000256" key="8">
    <source>
        <dbReference type="PIRSR" id="PIRSR625705-1"/>
    </source>
</evidence>
<evidence type="ECO:0000259" key="10">
    <source>
        <dbReference type="SMART" id="SM01081"/>
    </source>
</evidence>
<dbReference type="EMBL" id="CP036200">
    <property type="protein sequence ID" value="QBF81791.1"/>
    <property type="molecule type" value="Genomic_DNA"/>
</dbReference>
<dbReference type="GO" id="GO:0030247">
    <property type="term" value="F:polysaccharide binding"/>
    <property type="evidence" value="ECO:0007669"/>
    <property type="project" value="InterPro"/>
</dbReference>
<feature type="chain" id="PRO_5019113718" description="beta-N-acetylhexosaminidase" evidence="9">
    <location>
        <begin position="21"/>
        <end position="910"/>
    </location>
</feature>
<keyword evidence="4" id="KW-0378">Hydrolase</keyword>
<dbReference type="CDD" id="cd06569">
    <property type="entry name" value="GH20_Sm-chitobiase-like"/>
    <property type="match status" value="1"/>
</dbReference>
<dbReference type="SUPFAM" id="SSF51445">
    <property type="entry name" value="(Trans)glycosidases"/>
    <property type="match status" value="1"/>
</dbReference>
<organism evidence="11 12">
    <name type="scientific">Shewanella maritima</name>
    <dbReference type="NCBI Taxonomy" id="2520507"/>
    <lineage>
        <taxon>Bacteria</taxon>
        <taxon>Pseudomonadati</taxon>
        <taxon>Pseudomonadota</taxon>
        <taxon>Gammaproteobacteria</taxon>
        <taxon>Alteromonadales</taxon>
        <taxon>Shewanellaceae</taxon>
        <taxon>Shewanella</taxon>
    </lineage>
</organism>
<dbReference type="Pfam" id="PF02838">
    <property type="entry name" value="Glyco_hydro_20b"/>
    <property type="match status" value="1"/>
</dbReference>
<dbReference type="InterPro" id="IPR013783">
    <property type="entry name" value="Ig-like_fold"/>
</dbReference>
<dbReference type="Gene3D" id="3.20.20.80">
    <property type="entry name" value="Glycosidases"/>
    <property type="match status" value="1"/>
</dbReference>
<accession>A0A411PE30</accession>
<keyword evidence="9" id="KW-0732">Signal</keyword>
<dbReference type="GO" id="GO:0016020">
    <property type="term" value="C:membrane"/>
    <property type="evidence" value="ECO:0007669"/>
    <property type="project" value="TreeGrafter"/>
</dbReference>
<dbReference type="PANTHER" id="PTHR22600">
    <property type="entry name" value="BETA-HEXOSAMINIDASE"/>
    <property type="match status" value="1"/>
</dbReference>
<evidence type="ECO:0000256" key="9">
    <source>
        <dbReference type="SAM" id="SignalP"/>
    </source>
</evidence>
<dbReference type="SUPFAM" id="SSF49384">
    <property type="entry name" value="Carbohydrate-binding domain"/>
    <property type="match status" value="1"/>
</dbReference>
<dbReference type="KEGG" id="smai:EXU30_03080"/>
<dbReference type="SUPFAM" id="SSF81296">
    <property type="entry name" value="E set domains"/>
    <property type="match status" value="1"/>
</dbReference>
<dbReference type="InterPro" id="IPR029018">
    <property type="entry name" value="Hex-like_dom2"/>
</dbReference>
<dbReference type="InterPro" id="IPR014756">
    <property type="entry name" value="Ig_E-set"/>
</dbReference>
<dbReference type="AlphaFoldDB" id="A0A411PE30"/>
<dbReference type="Pfam" id="PF03173">
    <property type="entry name" value="CHB_HEX"/>
    <property type="match status" value="1"/>
</dbReference>
<dbReference type="GO" id="GO:0004563">
    <property type="term" value="F:beta-N-acetylhexosaminidase activity"/>
    <property type="evidence" value="ECO:0007669"/>
    <property type="project" value="UniProtKB-EC"/>
</dbReference>
<evidence type="ECO:0000256" key="2">
    <source>
        <dbReference type="ARBA" id="ARBA00006285"/>
    </source>
</evidence>
<dbReference type="InterPro" id="IPR004867">
    <property type="entry name" value="CHB_C_dom"/>
</dbReference>
<dbReference type="Pfam" id="PF00728">
    <property type="entry name" value="Glyco_hydro_20"/>
    <property type="match status" value="1"/>
</dbReference>
<dbReference type="InterPro" id="IPR015882">
    <property type="entry name" value="HEX_bac_N"/>
</dbReference>
<comment type="similarity">
    <text evidence="2">Belongs to the glycosyl hydrolase 20 family.</text>
</comment>
<dbReference type="PROSITE" id="PS51257">
    <property type="entry name" value="PROKAR_LIPOPROTEIN"/>
    <property type="match status" value="1"/>
</dbReference>
<evidence type="ECO:0000256" key="3">
    <source>
        <dbReference type="ARBA" id="ARBA00012663"/>
    </source>
</evidence>
<dbReference type="OrthoDB" id="9763537at2"/>
<dbReference type="GO" id="GO:0005975">
    <property type="term" value="P:carbohydrate metabolic process"/>
    <property type="evidence" value="ECO:0007669"/>
    <property type="project" value="InterPro"/>
</dbReference>
<dbReference type="RefSeq" id="WP_130597765.1">
    <property type="nucleotide sequence ID" value="NZ_CP036200.1"/>
</dbReference>
<keyword evidence="5" id="KW-0326">Glycosidase</keyword>
<dbReference type="Pfam" id="PF03174">
    <property type="entry name" value="CHB_HEX_C"/>
    <property type="match status" value="1"/>
</dbReference>
<dbReference type="Gene3D" id="2.60.40.10">
    <property type="entry name" value="Immunoglobulins"/>
    <property type="match status" value="1"/>
</dbReference>
<feature type="domain" description="Chitobiase/beta-hexosaminidases N-terminal" evidence="10">
    <location>
        <begin position="53"/>
        <end position="221"/>
    </location>
</feature>
<dbReference type="InterPro" id="IPR012291">
    <property type="entry name" value="CBM2_carb-bd_dom_sf"/>
</dbReference>
<feature type="active site" description="Proton donor" evidence="8">
    <location>
        <position position="578"/>
    </location>
</feature>
<dbReference type="PRINTS" id="PR00738">
    <property type="entry name" value="GLHYDRLASE20"/>
</dbReference>